<accession>A0A4T0LXZ7</accession>
<evidence type="ECO:0000313" key="12">
    <source>
        <dbReference type="Proteomes" id="UP000307169"/>
    </source>
</evidence>
<keyword evidence="8 9" id="KW-0472">Membrane</keyword>
<feature type="transmembrane region" description="Helical" evidence="9">
    <location>
        <begin position="126"/>
        <end position="144"/>
    </location>
</feature>
<keyword evidence="5" id="KW-0809">Transit peptide</keyword>
<keyword evidence="4 9" id="KW-0812">Transmembrane</keyword>
<protein>
    <recommendedName>
        <fullName evidence="3 9">Mitochondrial import inner membrane translocase subunit Tim21</fullName>
    </recommendedName>
</protein>
<keyword evidence="7 9" id="KW-0496">Mitochondrion</keyword>
<dbReference type="InterPro" id="IPR013261">
    <property type="entry name" value="Tim21"/>
</dbReference>
<evidence type="ECO:0000256" key="4">
    <source>
        <dbReference type="ARBA" id="ARBA00022692"/>
    </source>
</evidence>
<dbReference type="GO" id="GO:0005744">
    <property type="term" value="C:TIM23 mitochondrial import inner membrane translocase complex"/>
    <property type="evidence" value="ECO:0007669"/>
    <property type="project" value="UniProtKB-UniRule"/>
</dbReference>
<keyword evidence="9" id="KW-0999">Mitochondrion inner membrane</keyword>
<keyword evidence="9" id="KW-0813">Transport</keyword>
<evidence type="ECO:0000256" key="10">
    <source>
        <dbReference type="SAM" id="MobiDB-lite"/>
    </source>
</evidence>
<dbReference type="PANTHER" id="PTHR13032">
    <property type="entry name" value="MITOCHONDRIAL IMPORT INNER MEMBRANE TRANSLOCASE SUBUNIT TIM21"/>
    <property type="match status" value="1"/>
</dbReference>
<evidence type="ECO:0000256" key="5">
    <source>
        <dbReference type="ARBA" id="ARBA00022946"/>
    </source>
</evidence>
<sequence>MSIFHYTICTFISSFPAMMSLASVPQYTSRIGQRTAWVLSRQFASKANDGGNTSVSSQDVDSASTRLKARQLLNQLEDSRNRGNSAGPFGAATISDDVNAAPEKTFSEQTTFKGKVGRATKQTSRFTVILIGASVTGLLVYTMGTELFSSNSPTRLYGKACKLISDSPDVRKLMGDSSLTFYSQAPDSRRRRNHQIQHMTAFDAYGKEHMIMKFYVNSKLPSTEETQSWEEWIESLTITDIGKKVKRGIQTMINPDLRYDQPEKAQNEPTERSNWFGALGSGINRLGRHKKANASTLYDSGQAYADLVKNEAGYFEWNLLYVDVPHSRAFNRKRVYVHPA</sequence>
<evidence type="ECO:0000256" key="2">
    <source>
        <dbReference type="ARBA" id="ARBA00010867"/>
    </source>
</evidence>
<reference evidence="11 12" key="1">
    <citation type="submission" date="2019-03" db="EMBL/GenBank/DDBJ databases">
        <title>Sequencing 25 genomes of Wallemia mellicola.</title>
        <authorList>
            <person name="Gostincar C."/>
        </authorList>
    </citation>
    <scope>NUCLEOTIDE SEQUENCE [LARGE SCALE GENOMIC DNA]</scope>
    <source>
        <strain evidence="11 12">EXF-1262</strain>
    </source>
</reference>
<evidence type="ECO:0000256" key="6">
    <source>
        <dbReference type="ARBA" id="ARBA00022989"/>
    </source>
</evidence>
<dbReference type="InterPro" id="IPR038552">
    <property type="entry name" value="Tim21_IMS_sf"/>
</dbReference>
<dbReference type="EMBL" id="SPRH01000030">
    <property type="protein sequence ID" value="TIB99447.1"/>
    <property type="molecule type" value="Genomic_DNA"/>
</dbReference>
<dbReference type="AlphaFoldDB" id="A0A4T0LXZ7"/>
<dbReference type="Proteomes" id="UP000307169">
    <property type="component" value="Unassembled WGS sequence"/>
</dbReference>
<dbReference type="GO" id="GO:0030150">
    <property type="term" value="P:protein import into mitochondrial matrix"/>
    <property type="evidence" value="ECO:0007669"/>
    <property type="project" value="UniProtKB-UniRule"/>
</dbReference>
<proteinExistence type="inferred from homology"/>
<evidence type="ECO:0000256" key="9">
    <source>
        <dbReference type="RuleBase" id="RU367142"/>
    </source>
</evidence>
<comment type="function">
    <text evidence="9">Essential component of the TIM23 complex, a complex that mediates the translocation of transit peptide-containing proteins across the mitochondrial inner membrane.</text>
</comment>
<comment type="similarity">
    <text evidence="2 9">Belongs to the TIM21 family.</text>
</comment>
<keyword evidence="9" id="KW-0653">Protein transport</keyword>
<comment type="subcellular location">
    <subcellularLocation>
        <location evidence="9">Mitochondrion inner membrane</location>
        <topology evidence="9">Single-pass membrane protein</topology>
    </subcellularLocation>
    <subcellularLocation>
        <location evidence="1">Mitochondrion membrane</location>
        <topology evidence="1">Single-pass membrane protein</topology>
    </subcellularLocation>
</comment>
<name>A0A4T0LXZ7_9BASI</name>
<evidence type="ECO:0000313" key="11">
    <source>
        <dbReference type="EMBL" id="TIB99447.1"/>
    </source>
</evidence>
<dbReference type="Pfam" id="PF08294">
    <property type="entry name" value="TIM21"/>
    <property type="match status" value="1"/>
</dbReference>
<comment type="subunit">
    <text evidence="9">Component of the TIM23 complex.</text>
</comment>
<evidence type="ECO:0000256" key="3">
    <source>
        <dbReference type="ARBA" id="ARBA00020726"/>
    </source>
</evidence>
<keyword evidence="6 9" id="KW-1133">Transmembrane helix</keyword>
<evidence type="ECO:0000256" key="1">
    <source>
        <dbReference type="ARBA" id="ARBA00004304"/>
    </source>
</evidence>
<evidence type="ECO:0000256" key="8">
    <source>
        <dbReference type="ARBA" id="ARBA00023136"/>
    </source>
</evidence>
<gene>
    <name evidence="11" type="ORF">E3Q17_02595</name>
</gene>
<dbReference type="Gene3D" id="3.10.450.320">
    <property type="entry name" value="Mitochondrial import inner membrane translocase subunit Tim21"/>
    <property type="match status" value="1"/>
</dbReference>
<evidence type="ECO:0000256" key="7">
    <source>
        <dbReference type="ARBA" id="ARBA00023128"/>
    </source>
</evidence>
<comment type="caution">
    <text evidence="11">The sequence shown here is derived from an EMBL/GenBank/DDBJ whole genome shotgun (WGS) entry which is preliminary data.</text>
</comment>
<feature type="region of interest" description="Disordered" evidence="10">
    <location>
        <begin position="75"/>
        <end position="94"/>
    </location>
</feature>
<keyword evidence="9" id="KW-0811">Translocation</keyword>
<organism evidence="11 12">
    <name type="scientific">Wallemia mellicola</name>
    <dbReference type="NCBI Taxonomy" id="1708541"/>
    <lineage>
        <taxon>Eukaryota</taxon>
        <taxon>Fungi</taxon>
        <taxon>Dikarya</taxon>
        <taxon>Basidiomycota</taxon>
        <taxon>Wallemiomycotina</taxon>
        <taxon>Wallemiomycetes</taxon>
        <taxon>Wallemiales</taxon>
        <taxon>Wallemiaceae</taxon>
        <taxon>Wallemia</taxon>
    </lineage>
</organism>
<dbReference type="PANTHER" id="PTHR13032:SF6">
    <property type="entry name" value="MITOCHONDRIAL IMPORT INNER MEMBRANE TRANSLOCASE SUBUNIT TIM21"/>
    <property type="match status" value="1"/>
</dbReference>